<feature type="domain" description="Reverse transcriptase zinc-binding" evidence="1">
    <location>
        <begin position="137"/>
        <end position="207"/>
    </location>
</feature>
<dbReference type="Pfam" id="PF13966">
    <property type="entry name" value="zf-RVT"/>
    <property type="match status" value="1"/>
</dbReference>
<reference evidence="2" key="1">
    <citation type="submission" date="2013-08" db="EMBL/GenBank/DDBJ databases">
        <title>Gene expansion shapes genome architecture in the human pathogen Lichtheimia corymbifera: an evolutionary genomics analysis in the ancient terrestrial Mucorales (Mucoromycotina).</title>
        <authorList>
            <person name="Schwartze V.U."/>
            <person name="Winter S."/>
            <person name="Shelest E."/>
            <person name="Marcet-Houben M."/>
            <person name="Horn F."/>
            <person name="Wehner S."/>
            <person name="Hoffmann K."/>
            <person name="Riege K."/>
            <person name="Sammeth M."/>
            <person name="Nowrousian M."/>
            <person name="Valiante V."/>
            <person name="Linde J."/>
            <person name="Jacobsen I.D."/>
            <person name="Marz M."/>
            <person name="Brakhage A.A."/>
            <person name="Gabaldon T."/>
            <person name="Bocker S."/>
            <person name="Voigt K."/>
        </authorList>
    </citation>
    <scope>NUCLEOTIDE SEQUENCE [LARGE SCALE GENOMIC DNA]</scope>
    <source>
        <strain evidence="2">FSU 9682</strain>
    </source>
</reference>
<protein>
    <recommendedName>
        <fullName evidence="1">Reverse transcriptase zinc-binding domain-containing protein</fullName>
    </recommendedName>
</protein>
<accession>A0A068SCK8</accession>
<sequence>MSLQYLLSDLVHWNMQQQQLVFSPTPPSRKAVRQIRSHLVPTSSPYTISVDGHVTTQLTLHFPTHASPPDMITYQPIFYTLPTLTHWEFHFSSTKRRNVPYLSLSQLRLFWHHYWQYINLHTPGPTDSVPRSLTYPQSFWQHFWRLSLPHKALTPWWRLLQHCIATQQKRHRFQLQNVDDSICSLCKIEEEDLKHMFVSCSTKRPFWRAALQYMQLDHIFPTQDLVWQALTTFMSRHNRPLSDNDLRRLGCIVAVLWQHHWRCKFDDQAWITATVFHTLQSDLFYASFVPHIPISG</sequence>
<proteinExistence type="predicted"/>
<dbReference type="OrthoDB" id="2275614at2759"/>
<dbReference type="AlphaFoldDB" id="A0A068SCK8"/>
<gene>
    <name evidence="2" type="ORF">LCOR_10803.1</name>
</gene>
<evidence type="ECO:0000259" key="1">
    <source>
        <dbReference type="Pfam" id="PF13966"/>
    </source>
</evidence>
<comment type="caution">
    <text evidence="2">The sequence shown here is derived from an EMBL/GenBank/DDBJ whole genome shotgun (WGS) entry which is preliminary data.</text>
</comment>
<name>A0A068SCK8_9FUNG</name>
<organism evidence="2 3">
    <name type="scientific">Lichtheimia corymbifera JMRC:FSU:9682</name>
    <dbReference type="NCBI Taxonomy" id="1263082"/>
    <lineage>
        <taxon>Eukaryota</taxon>
        <taxon>Fungi</taxon>
        <taxon>Fungi incertae sedis</taxon>
        <taxon>Mucoromycota</taxon>
        <taxon>Mucoromycotina</taxon>
        <taxon>Mucoromycetes</taxon>
        <taxon>Mucorales</taxon>
        <taxon>Lichtheimiaceae</taxon>
        <taxon>Lichtheimia</taxon>
    </lineage>
</organism>
<evidence type="ECO:0000313" key="3">
    <source>
        <dbReference type="Proteomes" id="UP000027586"/>
    </source>
</evidence>
<dbReference type="EMBL" id="CBTN010000080">
    <property type="protein sequence ID" value="CDH60004.1"/>
    <property type="molecule type" value="Genomic_DNA"/>
</dbReference>
<dbReference type="Proteomes" id="UP000027586">
    <property type="component" value="Unassembled WGS sequence"/>
</dbReference>
<keyword evidence="3" id="KW-1185">Reference proteome</keyword>
<evidence type="ECO:0000313" key="2">
    <source>
        <dbReference type="EMBL" id="CDH60004.1"/>
    </source>
</evidence>
<dbReference type="InterPro" id="IPR026960">
    <property type="entry name" value="RVT-Znf"/>
</dbReference>
<dbReference type="VEuPathDB" id="FungiDB:LCOR_10803.1"/>